<protein>
    <recommendedName>
        <fullName evidence="1">Root UVB sensitive protein C-terminal domain-containing protein</fullName>
    </recommendedName>
</protein>
<keyword evidence="3" id="KW-1185">Reference proteome</keyword>
<dbReference type="Pfam" id="PF24160">
    <property type="entry name" value="UVB_sens_C"/>
    <property type="match status" value="1"/>
</dbReference>
<comment type="caution">
    <text evidence="2">The sequence shown here is derived from an EMBL/GenBank/DDBJ whole genome shotgun (WGS) entry which is preliminary data.</text>
</comment>
<accession>A0A5A7Q209</accession>
<sequence length="262" mass="30003">MASMYYLILKDFMSVNISFIMKLGTGLSIMISKRNPSLFTTFALLSCGYVMSSYKEIRSNVLHTLNRARFTVSVESFLSTGVMDAFENSQFERGKFKGKHFQFALENHRPIVLGTSLFISNMHIQNPFTEGIHTWFCFTIVEIGRPRFKDAFQDPNSYLTLEPIFEQERYIVTYQSKSDDILKAAFHAHVLLHIICSSNQNSPKSRIRDHDLSVVSPKFGDLKSHIAESYKMVLALYGPFKNKAKEQGWVMSKSLLNPGRAR</sequence>
<name>A0A5A7Q209_STRAF</name>
<dbReference type="PANTHER" id="PTHR12770">
    <property type="entry name" value="RUS1 FAMILY PROTEIN C16ORF58"/>
    <property type="match status" value="1"/>
</dbReference>
<dbReference type="InterPro" id="IPR006968">
    <property type="entry name" value="RUS_fam"/>
</dbReference>
<dbReference type="AlphaFoldDB" id="A0A5A7Q209"/>
<dbReference type="InterPro" id="IPR055412">
    <property type="entry name" value="UVB_sens_C"/>
</dbReference>
<dbReference type="PANTHER" id="PTHR12770:SF20">
    <property type="entry name" value="PROTEIN ROOT UVB SENSITIVE 6"/>
    <property type="match status" value="1"/>
</dbReference>
<evidence type="ECO:0000259" key="1">
    <source>
        <dbReference type="Pfam" id="PF24160"/>
    </source>
</evidence>
<proteinExistence type="predicted"/>
<dbReference type="Proteomes" id="UP000325081">
    <property type="component" value="Unassembled WGS sequence"/>
</dbReference>
<evidence type="ECO:0000313" key="2">
    <source>
        <dbReference type="EMBL" id="GER38941.1"/>
    </source>
</evidence>
<evidence type="ECO:0000313" key="3">
    <source>
        <dbReference type="Proteomes" id="UP000325081"/>
    </source>
</evidence>
<dbReference type="EMBL" id="BKCP01005561">
    <property type="protein sequence ID" value="GER38941.1"/>
    <property type="molecule type" value="Genomic_DNA"/>
</dbReference>
<feature type="non-terminal residue" evidence="2">
    <location>
        <position position="262"/>
    </location>
</feature>
<gene>
    <name evidence="2" type="ORF">STAS_15490</name>
</gene>
<dbReference type="OrthoDB" id="364779at2759"/>
<reference evidence="3" key="1">
    <citation type="journal article" date="2019" name="Curr. Biol.">
        <title>Genome Sequence of Striga asiatica Provides Insight into the Evolution of Plant Parasitism.</title>
        <authorList>
            <person name="Yoshida S."/>
            <person name="Kim S."/>
            <person name="Wafula E.K."/>
            <person name="Tanskanen J."/>
            <person name="Kim Y.M."/>
            <person name="Honaas L."/>
            <person name="Yang Z."/>
            <person name="Spallek T."/>
            <person name="Conn C.E."/>
            <person name="Ichihashi Y."/>
            <person name="Cheong K."/>
            <person name="Cui S."/>
            <person name="Der J.P."/>
            <person name="Gundlach H."/>
            <person name="Jiao Y."/>
            <person name="Hori C."/>
            <person name="Ishida J.K."/>
            <person name="Kasahara H."/>
            <person name="Kiba T."/>
            <person name="Kim M.S."/>
            <person name="Koo N."/>
            <person name="Laohavisit A."/>
            <person name="Lee Y.H."/>
            <person name="Lumba S."/>
            <person name="McCourt P."/>
            <person name="Mortimer J.C."/>
            <person name="Mutuku J.M."/>
            <person name="Nomura T."/>
            <person name="Sasaki-Sekimoto Y."/>
            <person name="Seto Y."/>
            <person name="Wang Y."/>
            <person name="Wakatake T."/>
            <person name="Sakakibara H."/>
            <person name="Demura T."/>
            <person name="Yamaguchi S."/>
            <person name="Yoneyama K."/>
            <person name="Manabe R.I."/>
            <person name="Nelson D.C."/>
            <person name="Schulman A.H."/>
            <person name="Timko M.P."/>
            <person name="dePamphilis C.W."/>
            <person name="Choi D."/>
            <person name="Shirasu K."/>
        </authorList>
    </citation>
    <scope>NUCLEOTIDE SEQUENCE [LARGE SCALE GENOMIC DNA]</scope>
    <source>
        <strain evidence="3">cv. UVA1</strain>
    </source>
</reference>
<feature type="domain" description="Root UVB sensitive protein C-terminal" evidence="1">
    <location>
        <begin position="175"/>
        <end position="258"/>
    </location>
</feature>
<organism evidence="2 3">
    <name type="scientific">Striga asiatica</name>
    <name type="common">Asiatic witchweed</name>
    <name type="synonym">Buchnera asiatica</name>
    <dbReference type="NCBI Taxonomy" id="4170"/>
    <lineage>
        <taxon>Eukaryota</taxon>
        <taxon>Viridiplantae</taxon>
        <taxon>Streptophyta</taxon>
        <taxon>Embryophyta</taxon>
        <taxon>Tracheophyta</taxon>
        <taxon>Spermatophyta</taxon>
        <taxon>Magnoliopsida</taxon>
        <taxon>eudicotyledons</taxon>
        <taxon>Gunneridae</taxon>
        <taxon>Pentapetalae</taxon>
        <taxon>asterids</taxon>
        <taxon>lamiids</taxon>
        <taxon>Lamiales</taxon>
        <taxon>Orobanchaceae</taxon>
        <taxon>Buchnereae</taxon>
        <taxon>Striga</taxon>
    </lineage>
</organism>